<dbReference type="STRING" id="42251.A0A2T7A5W9"/>
<protein>
    <submittedName>
        <fullName evidence="2">Uncharacterized protein</fullName>
    </submittedName>
</protein>
<accession>A0A2T7A5W9</accession>
<evidence type="ECO:0000313" key="2">
    <source>
        <dbReference type="EMBL" id="PUU83100.1"/>
    </source>
</evidence>
<dbReference type="OrthoDB" id="277439at2759"/>
<feature type="region of interest" description="Disordered" evidence="1">
    <location>
        <begin position="17"/>
        <end position="117"/>
    </location>
</feature>
<keyword evidence="3" id="KW-1185">Reference proteome</keyword>
<feature type="compositionally biased region" description="Acidic residues" evidence="1">
    <location>
        <begin position="26"/>
        <end position="50"/>
    </location>
</feature>
<sequence length="117" mass="13325">MFYTLFSEDGRMLLSWAGGPVGWTDSTEEEQWPNLEDDDRSDKIDEDEEEVNHSGRMIFRAGRKKKEEVVGKPGPDKSEFEEAERSSEDGDGEDSLDEREVTIVNKPSSNILKNPFP</sequence>
<comment type="caution">
    <text evidence="2">The sequence shown here is derived from an EMBL/GenBank/DDBJ whole genome shotgun (WGS) entry which is preliminary data.</text>
</comment>
<feature type="compositionally biased region" description="Basic and acidic residues" evidence="1">
    <location>
        <begin position="65"/>
        <end position="88"/>
    </location>
</feature>
<gene>
    <name evidence="2" type="ORF">B9Z19DRAFT_1119728</name>
</gene>
<evidence type="ECO:0000313" key="3">
    <source>
        <dbReference type="Proteomes" id="UP000244722"/>
    </source>
</evidence>
<dbReference type="EMBL" id="NESQ01000017">
    <property type="protein sequence ID" value="PUU83100.1"/>
    <property type="molecule type" value="Genomic_DNA"/>
</dbReference>
<organism evidence="2 3">
    <name type="scientific">Tuber borchii</name>
    <name type="common">White truffle</name>
    <dbReference type="NCBI Taxonomy" id="42251"/>
    <lineage>
        <taxon>Eukaryota</taxon>
        <taxon>Fungi</taxon>
        <taxon>Dikarya</taxon>
        <taxon>Ascomycota</taxon>
        <taxon>Pezizomycotina</taxon>
        <taxon>Pezizomycetes</taxon>
        <taxon>Pezizales</taxon>
        <taxon>Tuberaceae</taxon>
        <taxon>Tuber</taxon>
    </lineage>
</organism>
<feature type="compositionally biased region" description="Polar residues" evidence="1">
    <location>
        <begin position="105"/>
        <end position="117"/>
    </location>
</feature>
<reference evidence="2 3" key="1">
    <citation type="submission" date="2017-04" db="EMBL/GenBank/DDBJ databases">
        <title>Draft genome sequence of Tuber borchii Vittad., a whitish edible truffle.</title>
        <authorList>
            <consortium name="DOE Joint Genome Institute"/>
            <person name="Murat C."/>
            <person name="Kuo A."/>
            <person name="Barry K.W."/>
            <person name="Clum A."/>
            <person name="Dockter R.B."/>
            <person name="Fauchery L."/>
            <person name="Iotti M."/>
            <person name="Kohler A."/>
            <person name="Labutti K."/>
            <person name="Lindquist E.A."/>
            <person name="Lipzen A."/>
            <person name="Ohm R.A."/>
            <person name="Wang M."/>
            <person name="Grigoriev I.V."/>
            <person name="Zambonelli A."/>
            <person name="Martin F.M."/>
        </authorList>
    </citation>
    <scope>NUCLEOTIDE SEQUENCE [LARGE SCALE GENOMIC DNA]</scope>
    <source>
        <strain evidence="2 3">Tbo3840</strain>
    </source>
</reference>
<dbReference type="Proteomes" id="UP000244722">
    <property type="component" value="Unassembled WGS sequence"/>
</dbReference>
<name>A0A2T7A5W9_TUBBO</name>
<evidence type="ECO:0000256" key="1">
    <source>
        <dbReference type="SAM" id="MobiDB-lite"/>
    </source>
</evidence>
<dbReference type="AlphaFoldDB" id="A0A2T7A5W9"/>
<proteinExistence type="predicted"/>